<organism evidence="1">
    <name type="scientific">bioreactor metagenome</name>
    <dbReference type="NCBI Taxonomy" id="1076179"/>
    <lineage>
        <taxon>unclassified sequences</taxon>
        <taxon>metagenomes</taxon>
        <taxon>ecological metagenomes</taxon>
    </lineage>
</organism>
<comment type="caution">
    <text evidence="1">The sequence shown here is derived from an EMBL/GenBank/DDBJ whole genome shotgun (WGS) entry which is preliminary data.</text>
</comment>
<dbReference type="AlphaFoldDB" id="A0A645APF6"/>
<accession>A0A645APF6</accession>
<gene>
    <name evidence="1" type="ORF">SDC9_101928</name>
</gene>
<reference evidence="1" key="1">
    <citation type="submission" date="2019-08" db="EMBL/GenBank/DDBJ databases">
        <authorList>
            <person name="Kucharzyk K."/>
            <person name="Murdoch R.W."/>
            <person name="Higgins S."/>
            <person name="Loffler F."/>
        </authorList>
    </citation>
    <scope>NUCLEOTIDE SEQUENCE</scope>
</reference>
<sequence>MDIPDTIDYIKSSVDNCLDTEQKLLIIDKAGMVFNTNGFVYADEHEDEECGCGHDHEHDHDCECGHEHHHEHDCECGHEHHHH</sequence>
<proteinExistence type="predicted"/>
<protein>
    <submittedName>
        <fullName evidence="1">Uncharacterized protein</fullName>
    </submittedName>
</protein>
<name>A0A645APF6_9ZZZZ</name>
<dbReference type="EMBL" id="VSSQ01015128">
    <property type="protein sequence ID" value="MPM55135.1"/>
    <property type="molecule type" value="Genomic_DNA"/>
</dbReference>
<evidence type="ECO:0000313" key="1">
    <source>
        <dbReference type="EMBL" id="MPM55135.1"/>
    </source>
</evidence>